<organism evidence="2 3">
    <name type="scientific">Acer saccharum</name>
    <name type="common">Sugar maple</name>
    <dbReference type="NCBI Taxonomy" id="4024"/>
    <lineage>
        <taxon>Eukaryota</taxon>
        <taxon>Viridiplantae</taxon>
        <taxon>Streptophyta</taxon>
        <taxon>Embryophyta</taxon>
        <taxon>Tracheophyta</taxon>
        <taxon>Spermatophyta</taxon>
        <taxon>Magnoliopsida</taxon>
        <taxon>eudicotyledons</taxon>
        <taxon>Gunneridae</taxon>
        <taxon>Pentapetalae</taxon>
        <taxon>rosids</taxon>
        <taxon>malvids</taxon>
        <taxon>Sapindales</taxon>
        <taxon>Sapindaceae</taxon>
        <taxon>Hippocastanoideae</taxon>
        <taxon>Acereae</taxon>
        <taxon>Acer</taxon>
    </lineage>
</organism>
<feature type="region of interest" description="Disordered" evidence="1">
    <location>
        <begin position="122"/>
        <end position="145"/>
    </location>
</feature>
<reference evidence="2" key="2">
    <citation type="submission" date="2023-06" db="EMBL/GenBank/DDBJ databases">
        <authorList>
            <person name="Swenson N.G."/>
            <person name="Wegrzyn J.L."/>
            <person name="Mcevoy S.L."/>
        </authorList>
    </citation>
    <scope>NUCLEOTIDE SEQUENCE</scope>
    <source>
        <strain evidence="2">NS2018</strain>
        <tissue evidence="2">Leaf</tissue>
    </source>
</reference>
<protein>
    <submittedName>
        <fullName evidence="2">Uncharacterized protein</fullName>
    </submittedName>
</protein>
<keyword evidence="3" id="KW-1185">Reference proteome</keyword>
<evidence type="ECO:0000313" key="2">
    <source>
        <dbReference type="EMBL" id="KAK0578237.1"/>
    </source>
</evidence>
<name>A0AA39RTH8_ACESA</name>
<dbReference type="Proteomes" id="UP001168877">
    <property type="component" value="Unassembled WGS sequence"/>
</dbReference>
<gene>
    <name evidence="2" type="ORF">LWI29_007287</name>
</gene>
<comment type="caution">
    <text evidence="2">The sequence shown here is derived from an EMBL/GenBank/DDBJ whole genome shotgun (WGS) entry which is preliminary data.</text>
</comment>
<reference evidence="2" key="1">
    <citation type="journal article" date="2022" name="Plant J.">
        <title>Strategies of tolerance reflected in two North American maple genomes.</title>
        <authorList>
            <person name="McEvoy S.L."/>
            <person name="Sezen U.U."/>
            <person name="Trouern-Trend A."/>
            <person name="McMahon S.M."/>
            <person name="Schaberg P.G."/>
            <person name="Yang J."/>
            <person name="Wegrzyn J.L."/>
            <person name="Swenson N.G."/>
        </authorList>
    </citation>
    <scope>NUCLEOTIDE SEQUENCE</scope>
    <source>
        <strain evidence="2">NS2018</strain>
    </source>
</reference>
<dbReference type="AlphaFoldDB" id="A0AA39RTH8"/>
<accession>A0AA39RTH8</accession>
<proteinExistence type="predicted"/>
<evidence type="ECO:0000256" key="1">
    <source>
        <dbReference type="SAM" id="MobiDB-lite"/>
    </source>
</evidence>
<sequence>MEVDESPAGEYAVNVSPQRTEAFNTIFGQHMRANRLDLINIADLEEVVNTGSDARYSRAEIILLLDVKADVTEGSEKIAQVIGDDSEAVICATGFRPGWDLFAPWKVNPPQTPSELQELLDDEDEGEEEHERVENSEGGVGSDRDAIVEQQSRVSMSLDDSVLRRYWISSTLPNFAFGNDWLEEDCDRKRD</sequence>
<dbReference type="EMBL" id="JAUESC010000385">
    <property type="protein sequence ID" value="KAK0578237.1"/>
    <property type="molecule type" value="Genomic_DNA"/>
</dbReference>
<evidence type="ECO:0000313" key="3">
    <source>
        <dbReference type="Proteomes" id="UP001168877"/>
    </source>
</evidence>